<comment type="caution">
    <text evidence="1">The sequence shown here is derived from an EMBL/GenBank/DDBJ whole genome shotgun (WGS) entry which is preliminary data.</text>
</comment>
<reference evidence="1" key="1">
    <citation type="submission" date="2021-03" db="EMBL/GenBank/DDBJ databases">
        <authorList>
            <consortium name="DOE Joint Genome Institute"/>
            <person name="Ahrendt S."/>
            <person name="Looney B.P."/>
            <person name="Miyauchi S."/>
            <person name="Morin E."/>
            <person name="Drula E."/>
            <person name="Courty P.E."/>
            <person name="Chicoki N."/>
            <person name="Fauchery L."/>
            <person name="Kohler A."/>
            <person name="Kuo A."/>
            <person name="Labutti K."/>
            <person name="Pangilinan J."/>
            <person name="Lipzen A."/>
            <person name="Riley R."/>
            <person name="Andreopoulos W."/>
            <person name="He G."/>
            <person name="Johnson J."/>
            <person name="Barry K.W."/>
            <person name="Grigoriev I.V."/>
            <person name="Nagy L."/>
            <person name="Hibbett D."/>
            <person name="Henrissat B."/>
            <person name="Matheny P.B."/>
            <person name="Labbe J."/>
            <person name="Martin F."/>
        </authorList>
    </citation>
    <scope>NUCLEOTIDE SEQUENCE</scope>
    <source>
        <strain evidence="1">HHB10654</strain>
    </source>
</reference>
<organism evidence="1 2">
    <name type="scientific">Artomyces pyxidatus</name>
    <dbReference type="NCBI Taxonomy" id="48021"/>
    <lineage>
        <taxon>Eukaryota</taxon>
        <taxon>Fungi</taxon>
        <taxon>Dikarya</taxon>
        <taxon>Basidiomycota</taxon>
        <taxon>Agaricomycotina</taxon>
        <taxon>Agaricomycetes</taxon>
        <taxon>Russulales</taxon>
        <taxon>Auriscalpiaceae</taxon>
        <taxon>Artomyces</taxon>
    </lineage>
</organism>
<reference evidence="1" key="2">
    <citation type="journal article" date="2022" name="New Phytol.">
        <title>Evolutionary transition to the ectomycorrhizal habit in the genomes of a hyperdiverse lineage of mushroom-forming fungi.</title>
        <authorList>
            <person name="Looney B."/>
            <person name="Miyauchi S."/>
            <person name="Morin E."/>
            <person name="Drula E."/>
            <person name="Courty P.E."/>
            <person name="Kohler A."/>
            <person name="Kuo A."/>
            <person name="LaButti K."/>
            <person name="Pangilinan J."/>
            <person name="Lipzen A."/>
            <person name="Riley R."/>
            <person name="Andreopoulos W."/>
            <person name="He G."/>
            <person name="Johnson J."/>
            <person name="Nolan M."/>
            <person name="Tritt A."/>
            <person name="Barry K.W."/>
            <person name="Grigoriev I.V."/>
            <person name="Nagy L.G."/>
            <person name="Hibbett D."/>
            <person name="Henrissat B."/>
            <person name="Matheny P.B."/>
            <person name="Labbe J."/>
            <person name="Martin F.M."/>
        </authorList>
    </citation>
    <scope>NUCLEOTIDE SEQUENCE</scope>
    <source>
        <strain evidence="1">HHB10654</strain>
    </source>
</reference>
<name>A0ACB8SUI0_9AGAM</name>
<protein>
    <submittedName>
        <fullName evidence="1">Uncharacterized protein</fullName>
    </submittedName>
</protein>
<evidence type="ECO:0000313" key="1">
    <source>
        <dbReference type="EMBL" id="KAI0059513.1"/>
    </source>
</evidence>
<proteinExistence type="predicted"/>
<dbReference type="Proteomes" id="UP000814140">
    <property type="component" value="Unassembled WGS sequence"/>
</dbReference>
<dbReference type="EMBL" id="MU277226">
    <property type="protein sequence ID" value="KAI0059513.1"/>
    <property type="molecule type" value="Genomic_DNA"/>
</dbReference>
<evidence type="ECO:0000313" key="2">
    <source>
        <dbReference type="Proteomes" id="UP000814140"/>
    </source>
</evidence>
<sequence>MHPVLLQRAQRVFSGFTTAGGRAILPRRRHPPVSITLPCPVTRRREVHLPGPDAQTRLFMPPSPAVSGPRSSLPRRYSTSASVHTAAARGFRTSMNPSLRFPAYTYIIASTNAVDATSSPRAAREECINAHLRGRPVTALLSREQWCTLQQPDSLVLGQGGLDRSLLSCLLASGQSTYDLREPRRRPVRHAHSAPYLPPGHSPALLSR</sequence>
<keyword evidence="2" id="KW-1185">Reference proteome</keyword>
<gene>
    <name evidence="1" type="ORF">BV25DRAFT_1829043</name>
</gene>
<accession>A0ACB8SUI0</accession>